<dbReference type="PANTHER" id="PTHR46173">
    <property type="entry name" value="CCA TRNA NUCLEOTIDYLTRANSFERASE 1, MITOCHONDRIAL"/>
    <property type="match status" value="1"/>
</dbReference>
<dbReference type="Gene3D" id="1.10.3090.10">
    <property type="entry name" value="cca-adding enzyme, domain 2"/>
    <property type="match status" value="1"/>
</dbReference>
<protein>
    <submittedName>
        <fullName evidence="11">CCA tRNA nucleotidyltransferase</fullName>
    </submittedName>
</protein>
<keyword evidence="7" id="KW-0460">Magnesium</keyword>
<keyword evidence="5" id="KW-0479">Metal-binding</keyword>
<dbReference type="SUPFAM" id="SSF81891">
    <property type="entry name" value="Poly A polymerase C-terminal region-like"/>
    <property type="match status" value="1"/>
</dbReference>
<evidence type="ECO:0000259" key="9">
    <source>
        <dbReference type="Pfam" id="PF01743"/>
    </source>
</evidence>
<keyword evidence="12" id="KW-1185">Reference proteome</keyword>
<evidence type="ECO:0000256" key="4">
    <source>
        <dbReference type="ARBA" id="ARBA00022695"/>
    </source>
</evidence>
<dbReference type="Proteomes" id="UP001163882">
    <property type="component" value="Chromosome"/>
</dbReference>
<evidence type="ECO:0000256" key="1">
    <source>
        <dbReference type="ARBA" id="ARBA00001946"/>
    </source>
</evidence>
<dbReference type="InterPro" id="IPR032828">
    <property type="entry name" value="PolyA_RNA-bd"/>
</dbReference>
<keyword evidence="4" id="KW-0548">Nucleotidyltransferase</keyword>
<name>A0ABY6IRN8_9HYPH</name>
<evidence type="ECO:0000313" key="12">
    <source>
        <dbReference type="Proteomes" id="UP001163882"/>
    </source>
</evidence>
<organism evidence="11 12">
    <name type="scientific">Pelagibacterium flavum</name>
    <dbReference type="NCBI Taxonomy" id="2984530"/>
    <lineage>
        <taxon>Bacteria</taxon>
        <taxon>Pseudomonadati</taxon>
        <taxon>Pseudomonadota</taxon>
        <taxon>Alphaproteobacteria</taxon>
        <taxon>Hyphomicrobiales</taxon>
        <taxon>Devosiaceae</taxon>
        <taxon>Pelagibacterium</taxon>
    </lineage>
</organism>
<reference evidence="11" key="1">
    <citation type="submission" date="2022-10" db="EMBL/GenBank/DDBJ databases">
        <title>YIM 151497 complete genome.</title>
        <authorList>
            <person name="Chen X."/>
        </authorList>
    </citation>
    <scope>NUCLEOTIDE SEQUENCE</scope>
    <source>
        <strain evidence="11">YIM 151497</strain>
    </source>
</reference>
<dbReference type="CDD" id="cd05398">
    <property type="entry name" value="NT_ClassII-CCAase"/>
    <property type="match status" value="1"/>
</dbReference>
<dbReference type="InterPro" id="IPR002646">
    <property type="entry name" value="PolA_pol_head_dom"/>
</dbReference>
<feature type="domain" description="tRNA nucleotidyltransferase/poly(A) polymerase RNA and SrmB- binding" evidence="10">
    <location>
        <begin position="189"/>
        <end position="238"/>
    </location>
</feature>
<keyword evidence="6" id="KW-0547">Nucleotide-binding</keyword>
<comment type="cofactor">
    <cofactor evidence="1">
        <name>Mg(2+)</name>
        <dbReference type="ChEBI" id="CHEBI:18420"/>
    </cofactor>
</comment>
<keyword evidence="8" id="KW-0694">RNA-binding</keyword>
<dbReference type="RefSeq" id="WP_264226881.1">
    <property type="nucleotide sequence ID" value="NZ_CP107716.1"/>
</dbReference>
<dbReference type="EMBL" id="CP107716">
    <property type="protein sequence ID" value="UYQ73292.1"/>
    <property type="molecule type" value="Genomic_DNA"/>
</dbReference>
<feature type="domain" description="Poly A polymerase head" evidence="9">
    <location>
        <begin position="34"/>
        <end position="157"/>
    </location>
</feature>
<evidence type="ECO:0000256" key="2">
    <source>
        <dbReference type="ARBA" id="ARBA00022679"/>
    </source>
</evidence>
<dbReference type="SUPFAM" id="SSF81301">
    <property type="entry name" value="Nucleotidyltransferase"/>
    <property type="match status" value="1"/>
</dbReference>
<gene>
    <name evidence="11" type="ORF">OF122_05885</name>
</gene>
<evidence type="ECO:0000256" key="3">
    <source>
        <dbReference type="ARBA" id="ARBA00022694"/>
    </source>
</evidence>
<accession>A0ABY6IRN8</accession>
<dbReference type="InterPro" id="IPR050264">
    <property type="entry name" value="Bact_CCA-adding_enz_type3_sf"/>
</dbReference>
<evidence type="ECO:0000256" key="7">
    <source>
        <dbReference type="ARBA" id="ARBA00022842"/>
    </source>
</evidence>
<evidence type="ECO:0000256" key="6">
    <source>
        <dbReference type="ARBA" id="ARBA00022741"/>
    </source>
</evidence>
<dbReference type="InterPro" id="IPR043519">
    <property type="entry name" value="NT_sf"/>
</dbReference>
<comment type="similarity">
    <text evidence="8">Belongs to the tRNA nucleotidyltransferase/poly(A) polymerase family.</text>
</comment>
<keyword evidence="3" id="KW-0819">tRNA processing</keyword>
<dbReference type="Pfam" id="PF12627">
    <property type="entry name" value="PolyA_pol_RNAbd"/>
    <property type="match status" value="1"/>
</dbReference>
<proteinExistence type="inferred from homology"/>
<dbReference type="PANTHER" id="PTHR46173:SF1">
    <property type="entry name" value="CCA TRNA NUCLEOTIDYLTRANSFERASE 1, MITOCHONDRIAL"/>
    <property type="match status" value="1"/>
</dbReference>
<evidence type="ECO:0000256" key="5">
    <source>
        <dbReference type="ARBA" id="ARBA00022723"/>
    </source>
</evidence>
<dbReference type="Gene3D" id="3.30.460.10">
    <property type="entry name" value="Beta Polymerase, domain 2"/>
    <property type="match status" value="1"/>
</dbReference>
<dbReference type="Pfam" id="PF01743">
    <property type="entry name" value="PolyA_pol"/>
    <property type="match status" value="1"/>
</dbReference>
<keyword evidence="2 8" id="KW-0808">Transferase</keyword>
<evidence type="ECO:0000313" key="11">
    <source>
        <dbReference type="EMBL" id="UYQ73292.1"/>
    </source>
</evidence>
<sequence length="400" mass="43719">MNREAALARLRRAPWLEAAQPFFACLDGAEGRTRMVGGIVRDTLLGFEGGRPDIDMASELLPDQVAERGRAAGMNVHPTGVDHGTITLAHNGRTAEVTTLRRDVETFGRKARVVFGTDWTEDASRRDFTMNALYCGPEGELFDPLGGLDDCLSGRVRFIGDPDVRIAEDRLRVYRYFRFVVSHGNQGFDENALAACQRSADDLGALSAERVGHEMMRLMSHRRCALTLEKMASMGVLSGELFSVPALAALEAMEVFAVPVDAEMRLALMGVLGAPTSSLRDKWRLSNATTARIGRLAGAAELARQDKLGELAYRYPDDREAGLAIVAALDRKPENWLAERSETVRAIAPGKFPLSGSDLVSAGYRSGPALGAELQRLEKLWIESGFSLDRTALLALVRRT</sequence>
<evidence type="ECO:0000256" key="8">
    <source>
        <dbReference type="RuleBase" id="RU003953"/>
    </source>
</evidence>
<evidence type="ECO:0000259" key="10">
    <source>
        <dbReference type="Pfam" id="PF12627"/>
    </source>
</evidence>